<dbReference type="Gene3D" id="3.30.465.10">
    <property type="match status" value="2"/>
</dbReference>
<feature type="chain" id="PRO_5040240916" description="FAD-binding PCMH-type domain-containing protein" evidence="6">
    <location>
        <begin position="18"/>
        <end position="573"/>
    </location>
</feature>
<dbReference type="OrthoDB" id="9983560at2759"/>
<evidence type="ECO:0000256" key="6">
    <source>
        <dbReference type="SAM" id="SignalP"/>
    </source>
</evidence>
<dbReference type="GO" id="GO:0016491">
    <property type="term" value="F:oxidoreductase activity"/>
    <property type="evidence" value="ECO:0007669"/>
    <property type="project" value="UniProtKB-KW"/>
</dbReference>
<dbReference type="PROSITE" id="PS51387">
    <property type="entry name" value="FAD_PCMH"/>
    <property type="match status" value="1"/>
</dbReference>
<keyword evidence="5" id="KW-0560">Oxidoreductase</keyword>
<comment type="cofactor">
    <cofactor evidence="1">
        <name>FAD</name>
        <dbReference type="ChEBI" id="CHEBI:57692"/>
    </cofactor>
</comment>
<keyword evidence="9" id="KW-1185">Reference proteome</keyword>
<dbReference type="Pfam" id="PF08031">
    <property type="entry name" value="BBE"/>
    <property type="match status" value="1"/>
</dbReference>
<dbReference type="GO" id="GO:0071949">
    <property type="term" value="F:FAD binding"/>
    <property type="evidence" value="ECO:0007669"/>
    <property type="project" value="InterPro"/>
</dbReference>
<evidence type="ECO:0000256" key="1">
    <source>
        <dbReference type="ARBA" id="ARBA00001974"/>
    </source>
</evidence>
<proteinExistence type="inferred from homology"/>
<dbReference type="EMBL" id="SWKV01000053">
    <property type="protein sequence ID" value="KAF3036035.1"/>
    <property type="molecule type" value="Genomic_DNA"/>
</dbReference>
<evidence type="ECO:0000256" key="4">
    <source>
        <dbReference type="ARBA" id="ARBA00022827"/>
    </source>
</evidence>
<accession>A0A9P4WM23</accession>
<feature type="domain" description="FAD-binding PCMH-type" evidence="7">
    <location>
        <begin position="122"/>
        <end position="300"/>
    </location>
</feature>
<reference evidence="8" key="1">
    <citation type="submission" date="2019-04" db="EMBL/GenBank/DDBJ databases">
        <title>Sequencing of skin fungus with MAO and IRED activity.</title>
        <authorList>
            <person name="Marsaioli A.J."/>
            <person name="Bonatto J.M.C."/>
            <person name="Reis Junior O."/>
        </authorList>
    </citation>
    <scope>NUCLEOTIDE SEQUENCE</scope>
    <source>
        <strain evidence="8">28M1</strain>
    </source>
</reference>
<protein>
    <recommendedName>
        <fullName evidence="7">FAD-binding PCMH-type domain-containing protein</fullName>
    </recommendedName>
</protein>
<evidence type="ECO:0000313" key="9">
    <source>
        <dbReference type="Proteomes" id="UP000758155"/>
    </source>
</evidence>
<dbReference type="InterPro" id="IPR006094">
    <property type="entry name" value="Oxid_FAD_bind_N"/>
</dbReference>
<keyword evidence="6" id="KW-0732">Signal</keyword>
<gene>
    <name evidence="8" type="ORF">E8E12_002861</name>
</gene>
<evidence type="ECO:0000259" key="7">
    <source>
        <dbReference type="PROSITE" id="PS51387"/>
    </source>
</evidence>
<evidence type="ECO:0000256" key="5">
    <source>
        <dbReference type="ARBA" id="ARBA00023002"/>
    </source>
</evidence>
<dbReference type="Pfam" id="PF01565">
    <property type="entry name" value="FAD_binding_4"/>
    <property type="match status" value="1"/>
</dbReference>
<evidence type="ECO:0000313" key="8">
    <source>
        <dbReference type="EMBL" id="KAF3036035.1"/>
    </source>
</evidence>
<dbReference type="InterPro" id="IPR016166">
    <property type="entry name" value="FAD-bd_PCMH"/>
</dbReference>
<keyword evidence="4" id="KW-0274">FAD</keyword>
<comment type="caution">
    <text evidence="8">The sequence shown here is derived from an EMBL/GenBank/DDBJ whole genome shotgun (WGS) entry which is preliminary data.</text>
</comment>
<dbReference type="InterPro" id="IPR036318">
    <property type="entry name" value="FAD-bd_PCMH-like_sf"/>
</dbReference>
<name>A0A9P4WM23_9PLEO</name>
<organism evidence="8 9">
    <name type="scientific">Didymella heteroderae</name>
    <dbReference type="NCBI Taxonomy" id="1769908"/>
    <lineage>
        <taxon>Eukaryota</taxon>
        <taxon>Fungi</taxon>
        <taxon>Dikarya</taxon>
        <taxon>Ascomycota</taxon>
        <taxon>Pezizomycotina</taxon>
        <taxon>Dothideomycetes</taxon>
        <taxon>Pleosporomycetidae</taxon>
        <taxon>Pleosporales</taxon>
        <taxon>Pleosporineae</taxon>
        <taxon>Didymellaceae</taxon>
        <taxon>Didymella</taxon>
    </lineage>
</organism>
<sequence>MLAKLTTALLLAKLIAAQPGPPPPPGPRGANGNCHVLPGDAAWPKDEAWKTLNSTVGGKLVKTVPIGSPCHDPTYDETACNALKAQWTNPLTHTPSGHSIMQAYFATQQCDPFGDRAKPCKLGNYVAYSVKATDAGDVVAALEFAKTKNVRVLARNTGHDFLGRSTGAGALAVWTQGLKNISFSQWSDKYYTGPAATVGAGVIGYELVQAAAKQGMTVMSGECATVGLAGGFTQGGGHSILSSAFGLAADQVLSYEVVTAAGKVLTASPTQNSDLYWALSGGGGGTYGIVTSITVKAHESKTVGGAAMQLLASSTTPENYAALTAKFIELLPAMIDAGAMVVFLISTQYIVIKPLTLWDSTEAKAREVLKPWSDYLVSLGITPPIAYSELSYYDHYDRYLGPLPKGSFEVNRYQFGGRLIPRDVVENNTAELNKVFAELAKEGVLLAGSSADYSKRANTPDNSVLPAWRGAITQLQLITNWNSTAPWVDMEAAQKKMTEVLMPKIEAVTPGSGSYMNEADFQQPNWQNTFYGSNYAKLKSIKDKYDPDHVFYNLKSVGSDAWTVGKDGRMCRA</sequence>
<dbReference type="InterPro" id="IPR012951">
    <property type="entry name" value="BBE"/>
</dbReference>
<comment type="similarity">
    <text evidence="2">Belongs to the oxygen-dependent FAD-linked oxidoreductase family.</text>
</comment>
<keyword evidence="3" id="KW-0285">Flavoprotein</keyword>
<evidence type="ECO:0000256" key="2">
    <source>
        <dbReference type="ARBA" id="ARBA00005466"/>
    </source>
</evidence>
<dbReference type="PANTHER" id="PTHR42973:SF39">
    <property type="entry name" value="FAD-BINDING PCMH-TYPE DOMAIN-CONTAINING PROTEIN"/>
    <property type="match status" value="1"/>
</dbReference>
<evidence type="ECO:0000256" key="3">
    <source>
        <dbReference type="ARBA" id="ARBA00022630"/>
    </source>
</evidence>
<feature type="signal peptide" evidence="6">
    <location>
        <begin position="1"/>
        <end position="17"/>
    </location>
</feature>
<dbReference type="AlphaFoldDB" id="A0A9P4WM23"/>
<dbReference type="SUPFAM" id="SSF56176">
    <property type="entry name" value="FAD-binding/transporter-associated domain-like"/>
    <property type="match status" value="1"/>
</dbReference>
<dbReference type="PANTHER" id="PTHR42973">
    <property type="entry name" value="BINDING OXIDOREDUCTASE, PUTATIVE (AFU_ORTHOLOGUE AFUA_1G17690)-RELATED"/>
    <property type="match status" value="1"/>
</dbReference>
<dbReference type="InterPro" id="IPR050416">
    <property type="entry name" value="FAD-linked_Oxidoreductase"/>
</dbReference>
<dbReference type="Proteomes" id="UP000758155">
    <property type="component" value="Unassembled WGS sequence"/>
</dbReference>
<dbReference type="InterPro" id="IPR016169">
    <property type="entry name" value="FAD-bd_PCMH_sub2"/>
</dbReference>